<protein>
    <submittedName>
        <fullName evidence="5">SDR family NAD(P)-dependent oxidoreductase</fullName>
    </submittedName>
</protein>
<reference evidence="5 6" key="2">
    <citation type="submission" date="2019-01" db="EMBL/GenBank/DDBJ databases">
        <authorList>
            <person name="Li Y."/>
        </authorList>
    </citation>
    <scope>NUCLEOTIDE SEQUENCE [LARGE SCALE GENOMIC DNA]</scope>
    <source>
        <strain evidence="5 6">2D-5</strain>
    </source>
</reference>
<dbReference type="PANTHER" id="PTHR43976">
    <property type="entry name" value="SHORT CHAIN DEHYDROGENASE"/>
    <property type="match status" value="1"/>
</dbReference>
<dbReference type="PRINTS" id="PR00080">
    <property type="entry name" value="SDRFAMILY"/>
</dbReference>
<evidence type="ECO:0000256" key="3">
    <source>
        <dbReference type="RuleBase" id="RU000363"/>
    </source>
</evidence>
<evidence type="ECO:0000259" key="4">
    <source>
        <dbReference type="SMART" id="SM00822"/>
    </source>
</evidence>
<sequence length="280" mass="29859">MVMKTWLITGASRGIGLEIARAALRSGDQVVATARKPEQVKAGLAGEDDSRLLSLALDITDQSAIEAAVDAASKRFGRIDVLVNNAGYGQLGVFEQQSVAAIKRQFATNFFGTLEVTRAVLPIMRAQRSGHIFTVSSISGLTGSEGGSIYSATKFALEGWSEGISFELKPFGIRTTLIEPGFFRTDFLDASSVSYGDIVIPDYAEYSAAFRVQLDAINHAQAGDPAKLGEAIVTLAASDDLPVRFAAGSDAYGVITDRAARDRAEADRWRDLSVSTDIVA</sequence>
<evidence type="ECO:0000313" key="5">
    <source>
        <dbReference type="EMBL" id="RWR05198.1"/>
    </source>
</evidence>
<evidence type="ECO:0000256" key="1">
    <source>
        <dbReference type="ARBA" id="ARBA00006484"/>
    </source>
</evidence>
<accession>A0A443IKK1</accession>
<dbReference type="CDD" id="cd05374">
    <property type="entry name" value="17beta-HSD-like_SDR_c"/>
    <property type="match status" value="1"/>
</dbReference>
<dbReference type="SUPFAM" id="SSF51735">
    <property type="entry name" value="NAD(P)-binding Rossmann-fold domains"/>
    <property type="match status" value="1"/>
</dbReference>
<dbReference type="Gene3D" id="3.40.50.720">
    <property type="entry name" value="NAD(P)-binding Rossmann-like Domain"/>
    <property type="match status" value="1"/>
</dbReference>
<dbReference type="InterPro" id="IPR002347">
    <property type="entry name" value="SDR_fam"/>
</dbReference>
<dbReference type="PANTHER" id="PTHR43976:SF16">
    <property type="entry name" value="SHORT-CHAIN DEHYDROGENASE_REDUCTASE FAMILY PROTEIN"/>
    <property type="match status" value="1"/>
</dbReference>
<dbReference type="PROSITE" id="PS00061">
    <property type="entry name" value="ADH_SHORT"/>
    <property type="match status" value="1"/>
</dbReference>
<dbReference type="Proteomes" id="UP000285710">
    <property type="component" value="Unassembled WGS sequence"/>
</dbReference>
<keyword evidence="6" id="KW-1185">Reference proteome</keyword>
<dbReference type="InterPro" id="IPR051911">
    <property type="entry name" value="SDR_oxidoreductase"/>
</dbReference>
<evidence type="ECO:0000256" key="2">
    <source>
        <dbReference type="ARBA" id="ARBA00023002"/>
    </source>
</evidence>
<reference evidence="5 6" key="1">
    <citation type="submission" date="2019-01" db="EMBL/GenBank/DDBJ databases">
        <title>Sinorhodobacter populi sp. nov. isolated from the symptomatic bark tissue of Populus euramericana canker.</title>
        <authorList>
            <person name="Xu G."/>
        </authorList>
    </citation>
    <scope>NUCLEOTIDE SEQUENCE [LARGE SCALE GENOMIC DNA]</scope>
    <source>
        <strain evidence="5 6">2D-5</strain>
    </source>
</reference>
<comment type="caution">
    <text evidence="5">The sequence shown here is derived from an EMBL/GenBank/DDBJ whole genome shotgun (WGS) entry which is preliminary data.</text>
</comment>
<feature type="domain" description="Ketoreductase" evidence="4">
    <location>
        <begin position="4"/>
        <end position="163"/>
    </location>
</feature>
<comment type="similarity">
    <text evidence="1 3">Belongs to the short-chain dehydrogenases/reductases (SDR) family.</text>
</comment>
<evidence type="ECO:0000313" key="6">
    <source>
        <dbReference type="Proteomes" id="UP000285710"/>
    </source>
</evidence>
<dbReference type="PRINTS" id="PR00081">
    <property type="entry name" value="GDHRDH"/>
</dbReference>
<gene>
    <name evidence="5" type="ORF">D2T33_20105</name>
</gene>
<organism evidence="5 6">
    <name type="scientific">Paenirhodobacter populi</name>
    <dbReference type="NCBI Taxonomy" id="2306993"/>
    <lineage>
        <taxon>Bacteria</taxon>
        <taxon>Pseudomonadati</taxon>
        <taxon>Pseudomonadota</taxon>
        <taxon>Alphaproteobacteria</taxon>
        <taxon>Rhodobacterales</taxon>
        <taxon>Rhodobacter group</taxon>
        <taxon>Paenirhodobacter</taxon>
    </lineage>
</organism>
<dbReference type="InterPro" id="IPR057326">
    <property type="entry name" value="KR_dom"/>
</dbReference>
<proteinExistence type="inferred from homology"/>
<dbReference type="SMART" id="SM00822">
    <property type="entry name" value="PKS_KR"/>
    <property type="match status" value="1"/>
</dbReference>
<dbReference type="InterPro" id="IPR036291">
    <property type="entry name" value="NAD(P)-bd_dom_sf"/>
</dbReference>
<dbReference type="EMBL" id="SAUW01000039">
    <property type="protein sequence ID" value="RWR05198.1"/>
    <property type="molecule type" value="Genomic_DNA"/>
</dbReference>
<name>A0A443IKK1_9RHOB</name>
<dbReference type="InterPro" id="IPR020904">
    <property type="entry name" value="Sc_DH/Rdtase_CS"/>
</dbReference>
<dbReference type="Pfam" id="PF00106">
    <property type="entry name" value="adh_short"/>
    <property type="match status" value="1"/>
</dbReference>
<dbReference type="AlphaFoldDB" id="A0A443IKK1"/>
<keyword evidence="2" id="KW-0560">Oxidoreductase</keyword>
<dbReference type="GO" id="GO:0016491">
    <property type="term" value="F:oxidoreductase activity"/>
    <property type="evidence" value="ECO:0007669"/>
    <property type="project" value="UniProtKB-KW"/>
</dbReference>